<name>A0A934KYW9_9FLAO</name>
<feature type="domain" description="RNA polymerase sigma factor 70 region 4 type 2" evidence="6">
    <location>
        <begin position="119"/>
        <end position="169"/>
    </location>
</feature>
<keyword evidence="2" id="KW-0805">Transcription regulation</keyword>
<evidence type="ECO:0000256" key="2">
    <source>
        <dbReference type="ARBA" id="ARBA00023015"/>
    </source>
</evidence>
<dbReference type="InterPro" id="IPR007627">
    <property type="entry name" value="RNA_pol_sigma70_r2"/>
</dbReference>
<dbReference type="AlphaFoldDB" id="A0A934KYW9"/>
<dbReference type="CDD" id="cd06171">
    <property type="entry name" value="Sigma70_r4"/>
    <property type="match status" value="1"/>
</dbReference>
<evidence type="ECO:0000313" key="7">
    <source>
        <dbReference type="EMBL" id="MBJ7881905.1"/>
    </source>
</evidence>
<dbReference type="InterPro" id="IPR036388">
    <property type="entry name" value="WH-like_DNA-bd_sf"/>
</dbReference>
<keyword evidence="3" id="KW-0731">Sigma factor</keyword>
<dbReference type="EMBL" id="JAEHJZ010000036">
    <property type="protein sequence ID" value="MBJ7881905.1"/>
    <property type="molecule type" value="Genomic_DNA"/>
</dbReference>
<organism evidence="7 8">
    <name type="scientific">Gelidibacter salicanalis</name>
    <dbReference type="NCBI Taxonomy" id="291193"/>
    <lineage>
        <taxon>Bacteria</taxon>
        <taxon>Pseudomonadati</taxon>
        <taxon>Bacteroidota</taxon>
        <taxon>Flavobacteriia</taxon>
        <taxon>Flavobacteriales</taxon>
        <taxon>Flavobacteriaceae</taxon>
        <taxon>Gelidibacter</taxon>
    </lineage>
</organism>
<reference evidence="7 8" key="1">
    <citation type="submission" date="2020-09" db="EMBL/GenBank/DDBJ databases">
        <title>Draft genome of Gelidibacter salicanalis PAMC21136.</title>
        <authorList>
            <person name="Park H."/>
        </authorList>
    </citation>
    <scope>NUCLEOTIDE SEQUENCE [LARGE SCALE GENOMIC DNA]</scope>
    <source>
        <strain evidence="7 8">PAMC21136</strain>
    </source>
</reference>
<dbReference type="GO" id="GO:0006352">
    <property type="term" value="P:DNA-templated transcription initiation"/>
    <property type="evidence" value="ECO:0007669"/>
    <property type="project" value="InterPro"/>
</dbReference>
<proteinExistence type="inferred from homology"/>
<comment type="caution">
    <text evidence="7">The sequence shown here is derived from an EMBL/GenBank/DDBJ whole genome shotgun (WGS) entry which is preliminary data.</text>
</comment>
<dbReference type="InterPro" id="IPR039425">
    <property type="entry name" value="RNA_pol_sigma-70-like"/>
</dbReference>
<dbReference type="Gene3D" id="1.10.1740.10">
    <property type="match status" value="1"/>
</dbReference>
<accession>A0A934KYW9</accession>
<dbReference type="NCBIfam" id="TIGR02985">
    <property type="entry name" value="Sig70_bacteroi1"/>
    <property type="match status" value="1"/>
</dbReference>
<dbReference type="Pfam" id="PF04542">
    <property type="entry name" value="Sigma70_r2"/>
    <property type="match status" value="1"/>
</dbReference>
<evidence type="ECO:0000256" key="1">
    <source>
        <dbReference type="ARBA" id="ARBA00010641"/>
    </source>
</evidence>
<feature type="domain" description="RNA polymerase sigma-70 region 2" evidence="5">
    <location>
        <begin position="20"/>
        <end position="83"/>
    </location>
</feature>
<evidence type="ECO:0000259" key="5">
    <source>
        <dbReference type="Pfam" id="PF04542"/>
    </source>
</evidence>
<protein>
    <submittedName>
        <fullName evidence="7">RNA polymerase sigma-70 factor</fullName>
    </submittedName>
</protein>
<keyword evidence="4" id="KW-0804">Transcription</keyword>
<dbReference type="GO" id="GO:0016987">
    <property type="term" value="F:sigma factor activity"/>
    <property type="evidence" value="ECO:0007669"/>
    <property type="project" value="UniProtKB-KW"/>
</dbReference>
<dbReference type="InterPro" id="IPR014284">
    <property type="entry name" value="RNA_pol_sigma-70_dom"/>
</dbReference>
<dbReference type="InterPro" id="IPR013324">
    <property type="entry name" value="RNA_pol_sigma_r3/r4-like"/>
</dbReference>
<dbReference type="Pfam" id="PF08281">
    <property type="entry name" value="Sigma70_r4_2"/>
    <property type="match status" value="1"/>
</dbReference>
<dbReference type="Gene3D" id="1.10.10.10">
    <property type="entry name" value="Winged helix-like DNA-binding domain superfamily/Winged helix DNA-binding domain"/>
    <property type="match status" value="1"/>
</dbReference>
<evidence type="ECO:0000313" key="8">
    <source>
        <dbReference type="Proteomes" id="UP000662373"/>
    </source>
</evidence>
<dbReference type="InterPro" id="IPR014327">
    <property type="entry name" value="RNA_pol_sigma70_bacteroid"/>
</dbReference>
<comment type="similarity">
    <text evidence="1">Belongs to the sigma-70 factor family. ECF subfamily.</text>
</comment>
<dbReference type="InterPro" id="IPR013249">
    <property type="entry name" value="RNA_pol_sigma70_r4_t2"/>
</dbReference>
<dbReference type="RefSeq" id="WP_199601098.1">
    <property type="nucleotide sequence ID" value="NZ_JAEHJZ010000036.1"/>
</dbReference>
<keyword evidence="8" id="KW-1185">Reference proteome</keyword>
<dbReference type="Proteomes" id="UP000662373">
    <property type="component" value="Unassembled WGS sequence"/>
</dbReference>
<evidence type="ECO:0000256" key="4">
    <source>
        <dbReference type="ARBA" id="ARBA00023163"/>
    </source>
</evidence>
<dbReference type="SUPFAM" id="SSF88946">
    <property type="entry name" value="Sigma2 domain of RNA polymerase sigma factors"/>
    <property type="match status" value="1"/>
</dbReference>
<dbReference type="GO" id="GO:0003677">
    <property type="term" value="F:DNA binding"/>
    <property type="evidence" value="ECO:0007669"/>
    <property type="project" value="InterPro"/>
</dbReference>
<dbReference type="InterPro" id="IPR013325">
    <property type="entry name" value="RNA_pol_sigma_r2"/>
</dbReference>
<evidence type="ECO:0000259" key="6">
    <source>
        <dbReference type="Pfam" id="PF08281"/>
    </source>
</evidence>
<gene>
    <name evidence="7" type="ORF">JEM65_14810</name>
</gene>
<evidence type="ECO:0000256" key="3">
    <source>
        <dbReference type="ARBA" id="ARBA00023082"/>
    </source>
</evidence>
<sequence length="177" mass="21220">MNLILEEISKKNDKVFKIFFDRHYEELVIYANGYLFDKDSSEDIVQEVFIYIWEHASNLNVETSLRGYIFAMVRNRCLNYLKSIKITDNLEYLDFNLTLISEHVFNSTSEDEKVIVYHQVLKIIDTLPEKMQQIVRLKFLHNYKYAEIAKELRVSVNTVKTQLRRAKLRITERLLQF</sequence>
<dbReference type="NCBIfam" id="TIGR02937">
    <property type="entry name" value="sigma70-ECF"/>
    <property type="match status" value="1"/>
</dbReference>
<dbReference type="PANTHER" id="PTHR43133:SF46">
    <property type="entry name" value="RNA POLYMERASE SIGMA-70 FACTOR ECF SUBFAMILY"/>
    <property type="match status" value="1"/>
</dbReference>
<dbReference type="SUPFAM" id="SSF88659">
    <property type="entry name" value="Sigma3 and sigma4 domains of RNA polymerase sigma factors"/>
    <property type="match status" value="1"/>
</dbReference>
<dbReference type="PANTHER" id="PTHR43133">
    <property type="entry name" value="RNA POLYMERASE ECF-TYPE SIGMA FACTO"/>
    <property type="match status" value="1"/>
</dbReference>